<dbReference type="RefSeq" id="WP_387416832.1">
    <property type="nucleotide sequence ID" value="NZ_CP191998.1"/>
</dbReference>
<reference evidence="3 4" key="1">
    <citation type="submission" date="2024-10" db="EMBL/GenBank/DDBJ databases">
        <title>The Natural Products Discovery Center: Release of the First 8490 Sequenced Strains for Exploring Actinobacteria Biosynthetic Diversity.</title>
        <authorList>
            <person name="Kalkreuter E."/>
            <person name="Kautsar S.A."/>
            <person name="Yang D."/>
            <person name="Bader C.D."/>
            <person name="Teijaro C.N."/>
            <person name="Fluegel L."/>
            <person name="Davis C.M."/>
            <person name="Simpson J.R."/>
            <person name="Lauterbach L."/>
            <person name="Steele A.D."/>
            <person name="Gui C."/>
            <person name="Meng S."/>
            <person name="Li G."/>
            <person name="Viehrig K."/>
            <person name="Ye F."/>
            <person name="Su P."/>
            <person name="Kiefer A.F."/>
            <person name="Nichols A."/>
            <person name="Cepeda A.J."/>
            <person name="Yan W."/>
            <person name="Fan B."/>
            <person name="Jiang Y."/>
            <person name="Adhikari A."/>
            <person name="Zheng C.-J."/>
            <person name="Schuster L."/>
            <person name="Cowan T.M."/>
            <person name="Smanski M.J."/>
            <person name="Chevrette M.G."/>
            <person name="De Carvalho L.P.S."/>
            <person name="Shen B."/>
        </authorList>
    </citation>
    <scope>NUCLEOTIDE SEQUENCE [LARGE SCALE GENOMIC DNA]</scope>
    <source>
        <strain evidence="3 4">NPDC002173</strain>
    </source>
</reference>
<comment type="caution">
    <text evidence="3">The sequence shown here is derived from an EMBL/GenBank/DDBJ whole genome shotgun (WGS) entry which is preliminary data.</text>
</comment>
<keyword evidence="2" id="KW-0732">Signal</keyword>
<evidence type="ECO:0008006" key="5">
    <source>
        <dbReference type="Google" id="ProtNLM"/>
    </source>
</evidence>
<name>A0ABW6T006_9ACTN</name>
<dbReference type="EMBL" id="JBIASD010000033">
    <property type="protein sequence ID" value="MFF3670612.1"/>
    <property type="molecule type" value="Genomic_DNA"/>
</dbReference>
<evidence type="ECO:0000313" key="3">
    <source>
        <dbReference type="EMBL" id="MFF3670612.1"/>
    </source>
</evidence>
<evidence type="ECO:0000256" key="1">
    <source>
        <dbReference type="SAM" id="MobiDB-lite"/>
    </source>
</evidence>
<proteinExistence type="predicted"/>
<gene>
    <name evidence="3" type="ORF">ACFYXI_33995</name>
</gene>
<feature type="compositionally biased region" description="Low complexity" evidence="1">
    <location>
        <begin position="38"/>
        <end position="47"/>
    </location>
</feature>
<dbReference type="Proteomes" id="UP001602013">
    <property type="component" value="Unassembled WGS sequence"/>
</dbReference>
<feature type="region of interest" description="Disordered" evidence="1">
    <location>
        <begin position="28"/>
        <end position="49"/>
    </location>
</feature>
<dbReference type="PROSITE" id="PS51257">
    <property type="entry name" value="PROKAR_LIPOPROTEIN"/>
    <property type="match status" value="1"/>
</dbReference>
<sequence>MKIRLLAAAAPLALALAACGGASSGDGGIASAGGGASGPESSPSASATLDRHEAQLKFAQCMREHGVDMADPDSSGAIRIEMPKGMDKGKADAAMKECQPLMEQAVGDRATAPDPEMRDRMVKFAQCMREHGVDMPDPSGGGIKMTVPEGGEQKLKEAQEACKEFSPKMKTNP</sequence>
<organism evidence="3 4">
    <name type="scientific">Microtetraspora malaysiensis</name>
    <dbReference type="NCBI Taxonomy" id="161358"/>
    <lineage>
        <taxon>Bacteria</taxon>
        <taxon>Bacillati</taxon>
        <taxon>Actinomycetota</taxon>
        <taxon>Actinomycetes</taxon>
        <taxon>Streptosporangiales</taxon>
        <taxon>Streptosporangiaceae</taxon>
        <taxon>Microtetraspora</taxon>
    </lineage>
</organism>
<evidence type="ECO:0000256" key="2">
    <source>
        <dbReference type="SAM" id="SignalP"/>
    </source>
</evidence>
<feature type="chain" id="PRO_5046637668" description="Secreted protein" evidence="2">
    <location>
        <begin position="25"/>
        <end position="173"/>
    </location>
</feature>
<accession>A0ABW6T006</accession>
<keyword evidence="4" id="KW-1185">Reference proteome</keyword>
<evidence type="ECO:0000313" key="4">
    <source>
        <dbReference type="Proteomes" id="UP001602013"/>
    </source>
</evidence>
<protein>
    <recommendedName>
        <fullName evidence="5">Secreted protein</fullName>
    </recommendedName>
</protein>
<feature type="signal peptide" evidence="2">
    <location>
        <begin position="1"/>
        <end position="24"/>
    </location>
</feature>
<feature type="compositionally biased region" description="Gly residues" evidence="1">
    <location>
        <begin position="28"/>
        <end position="37"/>
    </location>
</feature>